<dbReference type="Pfam" id="PF00919">
    <property type="entry name" value="UPF0004"/>
    <property type="match status" value="1"/>
</dbReference>
<gene>
    <name evidence="4" type="ORF">A3G31_00765</name>
</gene>
<dbReference type="Proteomes" id="UP000178082">
    <property type="component" value="Unassembled WGS sequence"/>
</dbReference>
<dbReference type="InterPro" id="IPR007197">
    <property type="entry name" value="rSAM"/>
</dbReference>
<dbReference type="Gene3D" id="3.40.50.12160">
    <property type="entry name" value="Methylthiotransferase, N-terminal domain"/>
    <property type="match status" value="1"/>
</dbReference>
<dbReference type="PANTHER" id="PTHR11918">
    <property type="entry name" value="RADICAL SAM PROTEINS"/>
    <property type="match status" value="1"/>
</dbReference>
<dbReference type="InterPro" id="IPR023404">
    <property type="entry name" value="rSAM_horseshoe"/>
</dbReference>
<dbReference type="PANTHER" id="PTHR11918:SF45">
    <property type="entry name" value="THREONYLCARBAMOYLADENOSINE TRNA METHYLTHIOTRANSFERASE"/>
    <property type="match status" value="1"/>
</dbReference>
<name>A0A1F7SL32_9BACT</name>
<evidence type="ECO:0000313" key="4">
    <source>
        <dbReference type="EMBL" id="OGL53917.1"/>
    </source>
</evidence>
<dbReference type="InterPro" id="IPR038135">
    <property type="entry name" value="Methylthiotransferase_N_sf"/>
</dbReference>
<dbReference type="EMBL" id="MGDI01000019">
    <property type="protein sequence ID" value="OGL53917.1"/>
    <property type="molecule type" value="Genomic_DNA"/>
</dbReference>
<evidence type="ECO:0000313" key="5">
    <source>
        <dbReference type="Proteomes" id="UP000178082"/>
    </source>
</evidence>
<feature type="domain" description="Radical SAM core" evidence="3">
    <location>
        <begin position="144"/>
        <end position="373"/>
    </location>
</feature>
<evidence type="ECO:0000256" key="1">
    <source>
        <dbReference type="ARBA" id="ARBA00022679"/>
    </source>
</evidence>
<dbReference type="GO" id="GO:0035598">
    <property type="term" value="F:tRNA (N(6)-L-threonylcarbamoyladenosine(37)-C(2))-methylthiotransferase activity"/>
    <property type="evidence" value="ECO:0007669"/>
    <property type="project" value="TreeGrafter"/>
</dbReference>
<proteinExistence type="predicted"/>
<evidence type="ECO:0000259" key="2">
    <source>
        <dbReference type="PROSITE" id="PS51449"/>
    </source>
</evidence>
<dbReference type="Gene3D" id="3.80.30.20">
    <property type="entry name" value="tm_1862 like domain"/>
    <property type="match status" value="1"/>
</dbReference>
<dbReference type="GO" id="GO:0051539">
    <property type="term" value="F:4 iron, 4 sulfur cluster binding"/>
    <property type="evidence" value="ECO:0007669"/>
    <property type="project" value="UniProtKB-KW"/>
</dbReference>
<dbReference type="SFLD" id="SFLDG01082">
    <property type="entry name" value="B12-binding_domain_containing"/>
    <property type="match status" value="1"/>
</dbReference>
<sequence>MKVFIKWLSACATRKAELEQYRSFLVKNGHEIVGKPQDSEVILLWTCGFRRDHKDNSLAEVKRYQNEYNAKLIVAGCLPDIVPQELAEGFSGYVINWRDDKKKMEEYFGRGVVNFDNVCSVFIQENVCEDVDKFRKENPNKDVTFHDQFIKILVSEGCNYKCTYCSEKLAFPPYRSFPENEIVEACRRMVEKTGCYEIILMSDSLGDYGCDIGTNLPSLMHNLLKINPKLKIALNNFNPEGFVLFYEEISNFLAKGDIRHLNLPIQSASDRILKLMNRPYSRSDLDKIFGLLNEICYVEFDTHIIIGFPGETKDDINETVEFILKHKPKYVLASCYMETHGMESYNLSNKVTELTMRERLQAAKSRITAAGIICNTDDSGLSIDRFRRLNIA</sequence>
<dbReference type="PROSITE" id="PS51449">
    <property type="entry name" value="MTTASE_N"/>
    <property type="match status" value="1"/>
</dbReference>
<dbReference type="GO" id="GO:0046872">
    <property type="term" value="F:metal ion binding"/>
    <property type="evidence" value="ECO:0007669"/>
    <property type="project" value="UniProtKB-KW"/>
</dbReference>
<dbReference type="AlphaFoldDB" id="A0A1F7SL32"/>
<dbReference type="CDD" id="cd01335">
    <property type="entry name" value="Radical_SAM"/>
    <property type="match status" value="1"/>
</dbReference>
<dbReference type="PROSITE" id="PS51918">
    <property type="entry name" value="RADICAL_SAM"/>
    <property type="match status" value="1"/>
</dbReference>
<dbReference type="Pfam" id="PF04055">
    <property type="entry name" value="Radical_SAM"/>
    <property type="match status" value="1"/>
</dbReference>
<dbReference type="SMART" id="SM00729">
    <property type="entry name" value="Elp3"/>
    <property type="match status" value="1"/>
</dbReference>
<evidence type="ECO:0000259" key="3">
    <source>
        <dbReference type="PROSITE" id="PS51918"/>
    </source>
</evidence>
<dbReference type="InterPro" id="IPR058240">
    <property type="entry name" value="rSAM_sf"/>
</dbReference>
<reference evidence="4 5" key="1">
    <citation type="journal article" date="2016" name="Nat. Commun.">
        <title>Thousands of microbial genomes shed light on interconnected biogeochemical processes in an aquifer system.</title>
        <authorList>
            <person name="Anantharaman K."/>
            <person name="Brown C.T."/>
            <person name="Hug L.A."/>
            <person name="Sharon I."/>
            <person name="Castelle C.J."/>
            <person name="Probst A.J."/>
            <person name="Thomas B.C."/>
            <person name="Singh A."/>
            <person name="Wilkins M.J."/>
            <person name="Karaoz U."/>
            <person name="Brodie E.L."/>
            <person name="Williams K.H."/>
            <person name="Hubbard S.S."/>
            <person name="Banfield J.F."/>
        </authorList>
    </citation>
    <scope>NUCLEOTIDE SEQUENCE [LARGE SCALE GENOMIC DNA]</scope>
</reference>
<feature type="domain" description="MTTase N-terminal" evidence="2">
    <location>
        <begin position="1"/>
        <end position="113"/>
    </location>
</feature>
<dbReference type="SFLD" id="SFLDS00029">
    <property type="entry name" value="Radical_SAM"/>
    <property type="match status" value="1"/>
</dbReference>
<protein>
    <submittedName>
        <fullName evidence="4">Uncharacterized protein</fullName>
    </submittedName>
</protein>
<dbReference type="STRING" id="1817883.A3G31_00765"/>
<organism evidence="4 5">
    <name type="scientific">Candidatus Schekmanbacteria bacterium RIFCSPLOWO2_12_FULL_38_15</name>
    <dbReference type="NCBI Taxonomy" id="1817883"/>
    <lineage>
        <taxon>Bacteria</taxon>
        <taxon>Candidatus Schekmaniibacteriota</taxon>
    </lineage>
</organism>
<dbReference type="InterPro" id="IPR013848">
    <property type="entry name" value="Methylthiotransferase_N"/>
</dbReference>
<keyword evidence="1" id="KW-0808">Transferase</keyword>
<dbReference type="InterPro" id="IPR006638">
    <property type="entry name" value="Elp3/MiaA/NifB-like_rSAM"/>
</dbReference>
<dbReference type="SUPFAM" id="SSF102114">
    <property type="entry name" value="Radical SAM enzymes"/>
    <property type="match status" value="1"/>
</dbReference>
<comment type="caution">
    <text evidence="4">The sequence shown here is derived from an EMBL/GenBank/DDBJ whole genome shotgun (WGS) entry which is preliminary data.</text>
</comment>
<accession>A0A1F7SL32</accession>